<accession>A0ABX6IIA7</accession>
<feature type="transmembrane region" description="Helical" evidence="2">
    <location>
        <begin position="314"/>
        <end position="335"/>
    </location>
</feature>
<dbReference type="EMBL" id="CP045809">
    <property type="protein sequence ID" value="QHN35617.1"/>
    <property type="molecule type" value="Genomic_DNA"/>
</dbReference>
<evidence type="ECO:0000256" key="1">
    <source>
        <dbReference type="SAM" id="MobiDB-lite"/>
    </source>
</evidence>
<keyword evidence="3" id="KW-0732">Signal</keyword>
<feature type="region of interest" description="Disordered" evidence="1">
    <location>
        <begin position="102"/>
        <end position="130"/>
    </location>
</feature>
<gene>
    <name evidence="4" type="ORF">GII31_12785</name>
</gene>
<evidence type="ECO:0000313" key="5">
    <source>
        <dbReference type="Proteomes" id="UP001059836"/>
    </source>
</evidence>
<feature type="signal peptide" evidence="3">
    <location>
        <begin position="1"/>
        <end position="27"/>
    </location>
</feature>
<dbReference type="Pfam" id="PF10092">
    <property type="entry name" value="DUF2330"/>
    <property type="match status" value="1"/>
</dbReference>
<dbReference type="RefSeq" id="WP_213243595.1">
    <property type="nucleotide sequence ID" value="NZ_CP045806.1"/>
</dbReference>
<keyword evidence="5" id="KW-1185">Reference proteome</keyword>
<feature type="chain" id="PRO_5046837515" evidence="3">
    <location>
        <begin position="28"/>
        <end position="341"/>
    </location>
</feature>
<keyword evidence="2" id="KW-0472">Membrane</keyword>
<organism evidence="4 5">
    <name type="scientific">Gordonia pseudamarae</name>
    <dbReference type="NCBI Taxonomy" id="2831662"/>
    <lineage>
        <taxon>Bacteria</taxon>
        <taxon>Bacillati</taxon>
        <taxon>Actinomycetota</taxon>
        <taxon>Actinomycetes</taxon>
        <taxon>Mycobacteriales</taxon>
        <taxon>Gordoniaceae</taxon>
        <taxon>Gordonia</taxon>
    </lineage>
</organism>
<evidence type="ECO:0000256" key="2">
    <source>
        <dbReference type="SAM" id="Phobius"/>
    </source>
</evidence>
<feature type="compositionally biased region" description="Low complexity" evidence="1">
    <location>
        <begin position="118"/>
        <end position="130"/>
    </location>
</feature>
<dbReference type="InterPro" id="IPR019283">
    <property type="entry name" value="DUF2330"/>
</dbReference>
<protein>
    <submittedName>
        <fullName evidence="4">DUF2330 domain-containing protein</fullName>
    </submittedName>
</protein>
<proteinExistence type="predicted"/>
<keyword evidence="2" id="KW-0812">Transmembrane</keyword>
<dbReference type="PROSITE" id="PS51257">
    <property type="entry name" value="PROKAR_LIPOPROTEIN"/>
    <property type="match status" value="1"/>
</dbReference>
<evidence type="ECO:0000256" key="3">
    <source>
        <dbReference type="SAM" id="SignalP"/>
    </source>
</evidence>
<name>A0ABX6IIA7_9ACTN</name>
<dbReference type="Proteomes" id="UP001059836">
    <property type="component" value="Chromosome"/>
</dbReference>
<keyword evidence="2" id="KW-1133">Transmembrane helix</keyword>
<evidence type="ECO:0000313" key="4">
    <source>
        <dbReference type="EMBL" id="QHN35617.1"/>
    </source>
</evidence>
<reference evidence="4" key="1">
    <citation type="journal article" date="2021" name="Nat. Microbiol.">
        <title>Cocultivation of an ultrasmall environmental parasitic bacterium with lytic ability against bacteria associated with wastewater foams.</title>
        <authorList>
            <person name="Batinovic S."/>
            <person name="Rose J.J.A."/>
            <person name="Ratcliffe J."/>
            <person name="Seviour R.J."/>
            <person name="Petrovski S."/>
        </authorList>
    </citation>
    <scope>NUCLEOTIDE SEQUENCE</scope>
    <source>
        <strain evidence="4">CON9</strain>
    </source>
</reference>
<sequence length="341" mass="36170">MPTHLLRLTLAFLFAIPGLLIASPAAACACGAIASNDAAAQVNRETAIVSKTGNRETIDMRLSMRSVRSDAALIVPTPTPATVSAGDGALFDDYEKISAPRTETRRHWWSRSTDDDGATAGARAPASAAGAADPQVVARVRLGPLDITTLTGGDLDGLRKWLSDNGYQLKPAVISALAPYVAERWSFVAIALTSPTALSGPLDPIRMEFDTDQLVYPMRMSAAATGTQTVDLYVLADHRQDRTDADTARQQVRTLYSGRLADGRHLTTVRTTVTAPQSISSDFVFATAADDSPYRRVVYTDSDVTIAGMMAGPFLLVVGVIVLVVVVAGVAVAVGRRRIDG</sequence>